<feature type="domain" description="DUF3817" evidence="7">
    <location>
        <begin position="24"/>
        <end position="116"/>
    </location>
</feature>
<dbReference type="PANTHER" id="PTHR40077">
    <property type="entry name" value="MEMBRANE PROTEIN-RELATED"/>
    <property type="match status" value="1"/>
</dbReference>
<dbReference type="PANTHER" id="PTHR40077:SF2">
    <property type="entry name" value="MEMBRANE PROTEIN"/>
    <property type="match status" value="1"/>
</dbReference>
<evidence type="ECO:0000256" key="5">
    <source>
        <dbReference type="ARBA" id="ARBA00023136"/>
    </source>
</evidence>
<keyword evidence="9" id="KW-1185">Reference proteome</keyword>
<keyword evidence="5 6" id="KW-0472">Membrane</keyword>
<evidence type="ECO:0000313" key="8">
    <source>
        <dbReference type="EMBL" id="MFB9258459.1"/>
    </source>
</evidence>
<evidence type="ECO:0000313" key="9">
    <source>
        <dbReference type="Proteomes" id="UP001589700"/>
    </source>
</evidence>
<protein>
    <submittedName>
        <fullName evidence="8">DUF3817 domain-containing protein</fullName>
    </submittedName>
</protein>
<dbReference type="Proteomes" id="UP001589700">
    <property type="component" value="Unassembled WGS sequence"/>
</dbReference>
<comment type="caution">
    <text evidence="8">The sequence shown here is derived from an EMBL/GenBank/DDBJ whole genome shotgun (WGS) entry which is preliminary data.</text>
</comment>
<keyword evidence="4 6" id="KW-1133">Transmembrane helix</keyword>
<comment type="subcellular location">
    <subcellularLocation>
        <location evidence="1">Cell membrane</location>
        <topology evidence="1">Multi-pass membrane protein</topology>
    </subcellularLocation>
</comment>
<reference evidence="8 9" key="1">
    <citation type="submission" date="2024-09" db="EMBL/GenBank/DDBJ databases">
        <authorList>
            <person name="Sun Q."/>
            <person name="Mori K."/>
        </authorList>
    </citation>
    <scope>NUCLEOTIDE SEQUENCE [LARGE SCALE GENOMIC DNA]</scope>
    <source>
        <strain evidence="8 9">CCM 7659</strain>
    </source>
</reference>
<keyword evidence="3 6" id="KW-0812">Transmembrane</keyword>
<organism evidence="8 9">
    <name type="scientific">Dietzia aerolata</name>
    <dbReference type="NCBI Taxonomy" id="595984"/>
    <lineage>
        <taxon>Bacteria</taxon>
        <taxon>Bacillati</taxon>
        <taxon>Actinomycetota</taxon>
        <taxon>Actinomycetes</taxon>
        <taxon>Mycobacteriales</taxon>
        <taxon>Dietziaceae</taxon>
        <taxon>Dietzia</taxon>
    </lineage>
</organism>
<feature type="transmembrane region" description="Helical" evidence="6">
    <location>
        <begin position="61"/>
        <end position="79"/>
    </location>
</feature>
<evidence type="ECO:0000256" key="1">
    <source>
        <dbReference type="ARBA" id="ARBA00004651"/>
    </source>
</evidence>
<proteinExistence type="predicted"/>
<dbReference type="RefSeq" id="WP_182631270.1">
    <property type="nucleotide sequence ID" value="NZ_JAALDM010000042.1"/>
</dbReference>
<evidence type="ECO:0000256" key="3">
    <source>
        <dbReference type="ARBA" id="ARBA00022692"/>
    </source>
</evidence>
<evidence type="ECO:0000256" key="2">
    <source>
        <dbReference type="ARBA" id="ARBA00022475"/>
    </source>
</evidence>
<gene>
    <name evidence="8" type="ORF">ACFFVD_01420</name>
</gene>
<dbReference type="EMBL" id="JBHMDY010000001">
    <property type="protein sequence ID" value="MFB9258459.1"/>
    <property type="molecule type" value="Genomic_DNA"/>
</dbReference>
<evidence type="ECO:0000256" key="6">
    <source>
        <dbReference type="SAM" id="Phobius"/>
    </source>
</evidence>
<dbReference type="InterPro" id="IPR023845">
    <property type="entry name" value="DUF3817_TM"/>
</dbReference>
<accession>A0ABV5JL72</accession>
<evidence type="ECO:0000256" key="4">
    <source>
        <dbReference type="ARBA" id="ARBA00022989"/>
    </source>
</evidence>
<feature type="transmembrane region" description="Helical" evidence="6">
    <location>
        <begin position="29"/>
        <end position="49"/>
    </location>
</feature>
<dbReference type="Pfam" id="PF12823">
    <property type="entry name" value="DUF3817"/>
    <property type="match status" value="1"/>
</dbReference>
<sequence length="132" mass="14709">MTAATAPTTDGRKPDPDGKISGALKRYRILAWITGVWLLVLTVEMIYKYLILENSGDAPDWFTYIGQAHGVFYILYLFVTLDLAIKARWVAPKTLATALAGTIPFLSFWFEHKRTKDVRAAYAVDAEAPAKA</sequence>
<evidence type="ECO:0000259" key="7">
    <source>
        <dbReference type="Pfam" id="PF12823"/>
    </source>
</evidence>
<dbReference type="NCBIfam" id="TIGR03954">
    <property type="entry name" value="integ_memb_HG"/>
    <property type="match status" value="1"/>
</dbReference>
<name>A0ABV5JL72_9ACTN</name>
<keyword evidence="2" id="KW-1003">Cell membrane</keyword>